<dbReference type="SUPFAM" id="SSF47565">
    <property type="entry name" value="Insect pheromone/odorant-binding proteins"/>
    <property type="match status" value="1"/>
</dbReference>
<organism evidence="2 3">
    <name type="scientific">Phaedon cochleariae</name>
    <name type="common">Mustard beetle</name>
    <dbReference type="NCBI Taxonomy" id="80249"/>
    <lineage>
        <taxon>Eukaryota</taxon>
        <taxon>Metazoa</taxon>
        <taxon>Ecdysozoa</taxon>
        <taxon>Arthropoda</taxon>
        <taxon>Hexapoda</taxon>
        <taxon>Insecta</taxon>
        <taxon>Pterygota</taxon>
        <taxon>Neoptera</taxon>
        <taxon>Endopterygota</taxon>
        <taxon>Coleoptera</taxon>
        <taxon>Polyphaga</taxon>
        <taxon>Cucujiformia</taxon>
        <taxon>Chrysomeloidea</taxon>
        <taxon>Chrysomelidae</taxon>
        <taxon>Chrysomelinae</taxon>
        <taxon>Chrysomelini</taxon>
        <taxon>Phaedon</taxon>
    </lineage>
</organism>
<gene>
    <name evidence="2" type="ORF">PHAECO_LOCUS1785</name>
</gene>
<reference evidence="2" key="1">
    <citation type="submission" date="2022-01" db="EMBL/GenBank/DDBJ databases">
        <authorList>
            <person name="King R."/>
        </authorList>
    </citation>
    <scope>NUCLEOTIDE SEQUENCE</scope>
</reference>
<evidence type="ECO:0000256" key="1">
    <source>
        <dbReference type="SAM" id="SignalP"/>
    </source>
</evidence>
<dbReference type="InterPro" id="IPR036728">
    <property type="entry name" value="PBP_GOBP_sf"/>
</dbReference>
<dbReference type="Proteomes" id="UP001153737">
    <property type="component" value="Chromosome 10"/>
</dbReference>
<keyword evidence="1" id="KW-0732">Signal</keyword>
<protein>
    <submittedName>
        <fullName evidence="2">Uncharacterized protein</fullName>
    </submittedName>
</protein>
<dbReference type="InterPro" id="IPR006170">
    <property type="entry name" value="PBP/GOBP"/>
</dbReference>
<keyword evidence="3" id="KW-1185">Reference proteome</keyword>
<evidence type="ECO:0000313" key="2">
    <source>
        <dbReference type="EMBL" id="CAG9814307.1"/>
    </source>
</evidence>
<dbReference type="Gene3D" id="1.10.238.20">
    <property type="entry name" value="Pheromone/general odorant binding protein domain"/>
    <property type="match status" value="1"/>
</dbReference>
<feature type="signal peptide" evidence="1">
    <location>
        <begin position="1"/>
        <end position="21"/>
    </location>
</feature>
<name>A0A9N9X0L1_PHACE</name>
<dbReference type="Pfam" id="PF01395">
    <property type="entry name" value="PBP_GOBP"/>
    <property type="match status" value="1"/>
</dbReference>
<reference evidence="2" key="2">
    <citation type="submission" date="2022-10" db="EMBL/GenBank/DDBJ databases">
        <authorList>
            <consortium name="ENA_rothamsted_submissions"/>
            <consortium name="culmorum"/>
            <person name="King R."/>
        </authorList>
    </citation>
    <scope>NUCLEOTIDE SEQUENCE</scope>
</reference>
<dbReference type="CDD" id="cd23992">
    <property type="entry name" value="PBP_GOBP"/>
    <property type="match status" value="1"/>
</dbReference>
<evidence type="ECO:0000313" key="3">
    <source>
        <dbReference type="Proteomes" id="UP001153737"/>
    </source>
</evidence>
<sequence length="147" mass="16299">MNTTIISSFCLASAMITLVRTQSNLFGEFLRVHNECQVDPATRIEGNLMDMAAEGLPVDEYSLGNHLLCMYIRLRIMSGNGWVDVPVTIEQLVAVIDDKAAVSQAVHRCCGPRRSRETPQQIAAELFRCVTRNLPALRTVRPPGQSL</sequence>
<dbReference type="AlphaFoldDB" id="A0A9N9X0L1"/>
<accession>A0A9N9X0L1</accession>
<proteinExistence type="predicted"/>
<dbReference type="EMBL" id="OU896716">
    <property type="protein sequence ID" value="CAG9814307.1"/>
    <property type="molecule type" value="Genomic_DNA"/>
</dbReference>
<feature type="chain" id="PRO_5040188994" evidence="1">
    <location>
        <begin position="22"/>
        <end position="147"/>
    </location>
</feature>
<dbReference type="GO" id="GO:0005549">
    <property type="term" value="F:odorant binding"/>
    <property type="evidence" value="ECO:0007669"/>
    <property type="project" value="InterPro"/>
</dbReference>